<reference evidence="2" key="1">
    <citation type="submission" date="2022-11" db="UniProtKB">
        <authorList>
            <consortium name="WormBaseParasite"/>
        </authorList>
    </citation>
    <scope>IDENTIFICATION</scope>
</reference>
<name>A0AC34R4G5_9BILA</name>
<evidence type="ECO:0000313" key="1">
    <source>
        <dbReference type="Proteomes" id="UP000887576"/>
    </source>
</evidence>
<evidence type="ECO:0000313" key="2">
    <source>
        <dbReference type="WBParaSite" id="JU765_v2.g3265.t1"/>
    </source>
</evidence>
<sequence length="397" mass="44124">MTNLSGVFLTLTNIHFDTKSTSDFLIQVKNQFNSDNTSKNKTTIKASINRIQGYEASSTEKSAFILPLSHRAAQDPSVSGGKGSNLAKLYTLQGNFTVPSGMIVTVTAFENHLQSNPEIQNLIQQLLTISNDEKSVSEMDAVGEDGSELSSAGQLETFLSVKADEIPEKILLCWASNYRREILNYRIQNGQLLNPSVAVVIQKLIYGGKSGVMFTNDPVKGDPNKIVVNMIDGLGEALVGGQQTPDEFVINKNLNILKKPKDSEVSNKILENLANLGIFLENVFGKPQDIEFAMKDDHVFVLQSRDITSLDLETDWEFEHEFDTPTISEHDILTTANVGEVIPLPTTALENCLIADLYDRAVAVQVLRVNDSKYDLYKHYRSVFPVFQQRVFLNLTE</sequence>
<organism evidence="1 2">
    <name type="scientific">Panagrolaimus sp. JU765</name>
    <dbReference type="NCBI Taxonomy" id="591449"/>
    <lineage>
        <taxon>Eukaryota</taxon>
        <taxon>Metazoa</taxon>
        <taxon>Ecdysozoa</taxon>
        <taxon>Nematoda</taxon>
        <taxon>Chromadorea</taxon>
        <taxon>Rhabditida</taxon>
        <taxon>Tylenchina</taxon>
        <taxon>Panagrolaimomorpha</taxon>
        <taxon>Panagrolaimoidea</taxon>
        <taxon>Panagrolaimidae</taxon>
        <taxon>Panagrolaimus</taxon>
    </lineage>
</organism>
<proteinExistence type="predicted"/>
<dbReference type="Proteomes" id="UP000887576">
    <property type="component" value="Unplaced"/>
</dbReference>
<dbReference type="WBParaSite" id="JU765_v2.g3265.t1">
    <property type="protein sequence ID" value="JU765_v2.g3265.t1"/>
    <property type="gene ID" value="JU765_v2.g3265"/>
</dbReference>
<accession>A0AC34R4G5</accession>
<protein>
    <submittedName>
        <fullName evidence="2">Pyruvate phosphate dikinase AMP/ATP-binding domain-containing protein</fullName>
    </submittedName>
</protein>